<protein>
    <submittedName>
        <fullName evidence="1">Uncharacterized protein</fullName>
    </submittedName>
</protein>
<name>A0ABT4H4H9_PAEAL</name>
<evidence type="ECO:0000313" key="1">
    <source>
        <dbReference type="EMBL" id="MCY9763524.1"/>
    </source>
</evidence>
<proteinExistence type="predicted"/>
<accession>A0ABT4H4H9</accession>
<keyword evidence="2" id="KW-1185">Reference proteome</keyword>
<dbReference type="EMBL" id="JAMDNP010000057">
    <property type="protein sequence ID" value="MCY9763524.1"/>
    <property type="molecule type" value="Genomic_DNA"/>
</dbReference>
<dbReference type="RefSeq" id="WP_268598750.1">
    <property type="nucleotide sequence ID" value="NZ_JAMDNP010000057.1"/>
</dbReference>
<comment type="caution">
    <text evidence="1">The sequence shown here is derived from an EMBL/GenBank/DDBJ whole genome shotgun (WGS) entry which is preliminary data.</text>
</comment>
<organism evidence="1 2">
    <name type="scientific">Paenibacillus alvei</name>
    <name type="common">Bacillus alvei</name>
    <dbReference type="NCBI Taxonomy" id="44250"/>
    <lineage>
        <taxon>Bacteria</taxon>
        <taxon>Bacillati</taxon>
        <taxon>Bacillota</taxon>
        <taxon>Bacilli</taxon>
        <taxon>Bacillales</taxon>
        <taxon>Paenibacillaceae</taxon>
        <taxon>Paenibacillus</taxon>
    </lineage>
</organism>
<evidence type="ECO:0000313" key="2">
    <source>
        <dbReference type="Proteomes" id="UP001527181"/>
    </source>
</evidence>
<dbReference type="Proteomes" id="UP001527181">
    <property type="component" value="Unassembled WGS sequence"/>
</dbReference>
<reference evidence="1 2" key="1">
    <citation type="submission" date="2022-05" db="EMBL/GenBank/DDBJ databases">
        <title>Genome Sequencing of Bee-Associated Microbes.</title>
        <authorList>
            <person name="Dunlap C."/>
        </authorList>
    </citation>
    <scope>NUCLEOTIDE SEQUENCE [LARGE SCALE GENOMIC DNA]</scope>
    <source>
        <strain evidence="1 2">NRRL B-04010</strain>
    </source>
</reference>
<gene>
    <name evidence="1" type="ORF">M5X12_23730</name>
</gene>
<sequence length="66" mass="7651">MVIPIHLCGYKVVLNIYEKIAEVEIGEETKIVSFGDMEEKVYFSKKPEEMAALTLDMLKLPYKKQK</sequence>